<evidence type="ECO:0000256" key="2">
    <source>
        <dbReference type="PROSITE-ProRule" id="PRU01282"/>
    </source>
</evidence>
<dbReference type="Gene3D" id="3.40.30.10">
    <property type="entry name" value="Glutaredoxin"/>
    <property type="match status" value="1"/>
</dbReference>
<evidence type="ECO:0000313" key="4">
    <source>
        <dbReference type="Proteomes" id="UP000238007"/>
    </source>
</evidence>
<dbReference type="PROSITE" id="PS51353">
    <property type="entry name" value="ARSC"/>
    <property type="match status" value="1"/>
</dbReference>
<sequence>MILYGLPTCSDCKAAIKALEAAGRDVDFRDVRANPLSEAEWAPLITEFGDNIIDRKSQAYRNLNAWLRESEADAQLEAQPALMARPIITDGTQWTLGWGNDAQAAWL</sequence>
<dbReference type="SUPFAM" id="SSF52833">
    <property type="entry name" value="Thioredoxin-like"/>
    <property type="match status" value="1"/>
</dbReference>
<dbReference type="OrthoDB" id="9803749at2"/>
<protein>
    <submittedName>
        <fullName evidence="3">Arsenate reductase-like glutaredoxin family protein</fullName>
    </submittedName>
</protein>
<dbReference type="InterPro" id="IPR036249">
    <property type="entry name" value="Thioredoxin-like_sf"/>
</dbReference>
<name>A0A2T0W0X2_9RHOB</name>
<dbReference type="InterPro" id="IPR006660">
    <property type="entry name" value="Arsenate_reductase-like"/>
</dbReference>
<dbReference type="Pfam" id="PF03960">
    <property type="entry name" value="ArsC"/>
    <property type="match status" value="1"/>
</dbReference>
<dbReference type="PANTHER" id="PTHR30041:SF8">
    <property type="entry name" value="PROTEIN YFFB"/>
    <property type="match status" value="1"/>
</dbReference>
<dbReference type="RefSeq" id="WP_106356630.1">
    <property type="nucleotide sequence ID" value="NZ_PVTP01000004.1"/>
</dbReference>
<keyword evidence="4" id="KW-1185">Reference proteome</keyword>
<dbReference type="Proteomes" id="UP000238007">
    <property type="component" value="Unassembled WGS sequence"/>
</dbReference>
<evidence type="ECO:0000256" key="1">
    <source>
        <dbReference type="ARBA" id="ARBA00007198"/>
    </source>
</evidence>
<comment type="similarity">
    <text evidence="1 2">Belongs to the ArsC family.</text>
</comment>
<dbReference type="AlphaFoldDB" id="A0A2T0W0X2"/>
<dbReference type="EMBL" id="PVTP01000004">
    <property type="protein sequence ID" value="PRY78268.1"/>
    <property type="molecule type" value="Genomic_DNA"/>
</dbReference>
<evidence type="ECO:0000313" key="3">
    <source>
        <dbReference type="EMBL" id="PRY78268.1"/>
    </source>
</evidence>
<proteinExistence type="inferred from homology"/>
<accession>A0A2T0W0X2</accession>
<gene>
    <name evidence="3" type="ORF">CLV80_104236</name>
</gene>
<organism evidence="3 4">
    <name type="scientific">Yoonia maritima</name>
    <dbReference type="NCBI Taxonomy" id="1435347"/>
    <lineage>
        <taxon>Bacteria</taxon>
        <taxon>Pseudomonadati</taxon>
        <taxon>Pseudomonadota</taxon>
        <taxon>Alphaproteobacteria</taxon>
        <taxon>Rhodobacterales</taxon>
        <taxon>Paracoccaceae</taxon>
        <taxon>Yoonia</taxon>
    </lineage>
</organism>
<dbReference type="PANTHER" id="PTHR30041">
    <property type="entry name" value="ARSENATE REDUCTASE"/>
    <property type="match status" value="1"/>
</dbReference>
<reference evidence="3 4" key="1">
    <citation type="submission" date="2018-03" db="EMBL/GenBank/DDBJ databases">
        <title>Genomic Encyclopedia of Archaeal and Bacterial Type Strains, Phase II (KMG-II): from individual species to whole genera.</title>
        <authorList>
            <person name="Goeker M."/>
        </authorList>
    </citation>
    <scope>NUCLEOTIDE SEQUENCE [LARGE SCALE GENOMIC DNA]</scope>
    <source>
        <strain evidence="3 4">DSM 101533</strain>
    </source>
</reference>
<comment type="caution">
    <text evidence="3">The sequence shown here is derived from an EMBL/GenBank/DDBJ whole genome shotgun (WGS) entry which is preliminary data.</text>
</comment>